<dbReference type="OrthoDB" id="8751470at2759"/>
<sequence length="461" mass="47995">MSLSAAGVRSWILAGLCFGVSVRAGEDAAASECAQSFHKGAPPAGFGGEQLQLLCHSPDGAQPFATLYDASSDVTAYLAFNVAGGLERMGSEGDRQDEEDHPALPISFLRPQEGAVASSDTHAQSWDVTVLELVQANAFPQCQSIGGDLYVLTGTHPMDPFEKGSTVALYWLALCCAAPDEERVFSFGVLSKREEGVRVLGIGALQEEIKAGSLFPGGCGEADGVQEWEDMLGKVAERFAEHSQMKMDEAPVHGSAAAETENDSDGPFRYLLSSALYLVSIPFYPAASTLAQLPEQVSYVLQEELGILSAVPYDTFLVFHNIISDAAGGVSSVGSLLGRVLGGCGSLVYSCTSPLVETLFTSFMEGVTGMGVLAGDGVGIFGGVVNTTWSASTLIGGTVLERGEGYVLALSSELGSQVMSMGAGLGQLFVKGGRGVSNVVRFVGVLLGGAVDNVLEAFGNE</sequence>
<reference evidence="2" key="2">
    <citation type="submission" date="2025-09" db="UniProtKB">
        <authorList>
            <consortium name="Ensembl"/>
        </authorList>
    </citation>
    <scope>IDENTIFICATION</scope>
</reference>
<dbReference type="PANTHER" id="PTHR21472:SF23">
    <property type="entry name" value="INO80 COMPLEX SUBUNIT E"/>
    <property type="match status" value="1"/>
</dbReference>
<organism evidence="2 3">
    <name type="scientific">Paramormyrops kingsleyae</name>
    <dbReference type="NCBI Taxonomy" id="1676925"/>
    <lineage>
        <taxon>Eukaryota</taxon>
        <taxon>Metazoa</taxon>
        <taxon>Chordata</taxon>
        <taxon>Craniata</taxon>
        <taxon>Vertebrata</taxon>
        <taxon>Euteleostomi</taxon>
        <taxon>Actinopterygii</taxon>
        <taxon>Neopterygii</taxon>
        <taxon>Teleostei</taxon>
        <taxon>Osteoglossocephala</taxon>
        <taxon>Osteoglossomorpha</taxon>
        <taxon>Osteoglossiformes</taxon>
        <taxon>Mormyridae</taxon>
        <taxon>Paramormyrops</taxon>
    </lineage>
</organism>
<feature type="signal peptide" evidence="1">
    <location>
        <begin position="1"/>
        <end position="24"/>
    </location>
</feature>
<dbReference type="Ensembl" id="ENSPKIT00000039176.1">
    <property type="protein sequence ID" value="ENSPKIP00000014723.1"/>
    <property type="gene ID" value="ENSPKIG00000001691.1"/>
</dbReference>
<accession>A0A3B3R8M1</accession>
<name>A0A3B3R8M1_9TELE</name>
<dbReference type="InterPro" id="IPR039015">
    <property type="entry name" value="ENDOD1"/>
</dbReference>
<dbReference type="Proteomes" id="UP000261540">
    <property type="component" value="Unplaced"/>
</dbReference>
<evidence type="ECO:0000313" key="2">
    <source>
        <dbReference type="Ensembl" id="ENSPKIP00000014723.1"/>
    </source>
</evidence>
<dbReference type="PANTHER" id="PTHR21472">
    <property type="entry name" value="ENDONUCLEASE DOMAIN-CONTAINING 1 PROTEIN ENDOD1"/>
    <property type="match status" value="1"/>
</dbReference>
<evidence type="ECO:0000256" key="1">
    <source>
        <dbReference type="SAM" id="SignalP"/>
    </source>
</evidence>
<protein>
    <submittedName>
        <fullName evidence="2">Endonuclease domain-containing 1 protein-like</fullName>
    </submittedName>
</protein>
<dbReference type="STRING" id="1676925.ENSPKIP00000014723"/>
<feature type="chain" id="PRO_5017256984" evidence="1">
    <location>
        <begin position="25"/>
        <end position="461"/>
    </location>
</feature>
<dbReference type="AlphaFoldDB" id="A0A3B3R8M1"/>
<reference evidence="2" key="1">
    <citation type="submission" date="2025-08" db="UniProtKB">
        <authorList>
            <consortium name="Ensembl"/>
        </authorList>
    </citation>
    <scope>IDENTIFICATION</scope>
</reference>
<dbReference type="KEGG" id="pki:111834626"/>
<dbReference type="GeneID" id="111834626"/>
<keyword evidence="1" id="KW-0732">Signal</keyword>
<dbReference type="RefSeq" id="XP_023649909.1">
    <property type="nucleotide sequence ID" value="XM_023794141.2"/>
</dbReference>
<keyword evidence="3" id="KW-1185">Reference proteome</keyword>
<evidence type="ECO:0000313" key="3">
    <source>
        <dbReference type="Proteomes" id="UP000261540"/>
    </source>
</evidence>
<proteinExistence type="predicted"/>
<dbReference type="GeneTree" id="ENSGT00530000067342"/>